<evidence type="ECO:0008006" key="4">
    <source>
        <dbReference type="Google" id="ProtNLM"/>
    </source>
</evidence>
<dbReference type="EMBL" id="SLXA01000007">
    <property type="protein sequence ID" value="TCO84466.1"/>
    <property type="molecule type" value="Genomic_DNA"/>
</dbReference>
<proteinExistence type="predicted"/>
<organism evidence="2 3">
    <name type="scientific">Frisingicoccus caecimuris</name>
    <dbReference type="NCBI Taxonomy" id="1796636"/>
    <lineage>
        <taxon>Bacteria</taxon>
        <taxon>Bacillati</taxon>
        <taxon>Bacillota</taxon>
        <taxon>Clostridia</taxon>
        <taxon>Lachnospirales</taxon>
        <taxon>Lachnospiraceae</taxon>
        <taxon>Frisingicoccus</taxon>
    </lineage>
</organism>
<sequence length="328" mass="35430">MLKKRIVYYAALLMTITGVLGTPVICHGEENSETMTESSDLIAGEGERAAQQTVGEQGLEPVYAGNLKEGTYSIAVDSSSSMFRIVDAELTVKDGKMTAVLTLGGKGYLKLFMGTGEEAVAADESACAEFAEDSEGAYTYEIPVAALNMELECTGFSKRKEKWYDHQIFFKAETLPAEAFVMETEPLDLKDGDYTVNVELSGGTGRATVISPARLRIQDQKATAVIEWSSSNYDYMIVNGEKYLPINTEGNSVFEIPVPVFDEAMAVTADTTAMNAPHEIEYTLIFDKASIKGKFGQTPRIIGVGMVIIALIVGAAALTKKRGTSDEA</sequence>
<feature type="transmembrane region" description="Helical" evidence="1">
    <location>
        <begin position="301"/>
        <end position="319"/>
    </location>
</feature>
<keyword evidence="1" id="KW-0472">Membrane</keyword>
<keyword evidence="1" id="KW-1133">Transmembrane helix</keyword>
<gene>
    <name evidence="2" type="ORF">EV212_10768</name>
</gene>
<keyword evidence="1" id="KW-0812">Transmembrane</keyword>
<reference evidence="2 3" key="1">
    <citation type="submission" date="2019-03" db="EMBL/GenBank/DDBJ databases">
        <title>Genomic Encyclopedia of Type Strains, Phase IV (KMG-IV): sequencing the most valuable type-strain genomes for metagenomic binning, comparative biology and taxonomic classification.</title>
        <authorList>
            <person name="Goeker M."/>
        </authorList>
    </citation>
    <scope>NUCLEOTIDE SEQUENCE [LARGE SCALE GENOMIC DNA]</scope>
    <source>
        <strain evidence="2 3">DSM 28559</strain>
    </source>
</reference>
<accession>A0A4R2LF36</accession>
<evidence type="ECO:0000313" key="2">
    <source>
        <dbReference type="EMBL" id="TCO84466.1"/>
    </source>
</evidence>
<protein>
    <recommendedName>
        <fullName evidence="4">Iron transport-associated protein</fullName>
    </recommendedName>
</protein>
<dbReference type="AlphaFoldDB" id="A0A4R2LF36"/>
<name>A0A4R2LF36_9FIRM</name>
<evidence type="ECO:0000313" key="3">
    <source>
        <dbReference type="Proteomes" id="UP000295711"/>
    </source>
</evidence>
<comment type="caution">
    <text evidence="2">The sequence shown here is derived from an EMBL/GenBank/DDBJ whole genome shotgun (WGS) entry which is preliminary data.</text>
</comment>
<dbReference type="Proteomes" id="UP000295711">
    <property type="component" value="Unassembled WGS sequence"/>
</dbReference>
<keyword evidence="3" id="KW-1185">Reference proteome</keyword>
<evidence type="ECO:0000256" key="1">
    <source>
        <dbReference type="SAM" id="Phobius"/>
    </source>
</evidence>